<dbReference type="AlphaFoldDB" id="A0A015JBY9"/>
<dbReference type="GO" id="GO:0003962">
    <property type="term" value="F:cystathionine gamma-synthase activity"/>
    <property type="evidence" value="ECO:0007669"/>
    <property type="project" value="UniProtKB-EC"/>
</dbReference>
<evidence type="ECO:0000256" key="2">
    <source>
        <dbReference type="ARBA" id="ARBA00022605"/>
    </source>
</evidence>
<keyword evidence="2" id="KW-0028">Amino-acid biosynthesis</keyword>
<evidence type="ECO:0000256" key="5">
    <source>
        <dbReference type="ARBA" id="ARBA00023167"/>
    </source>
</evidence>
<evidence type="ECO:0000313" key="12">
    <source>
        <dbReference type="EMBL" id="EXX64435.1"/>
    </source>
</evidence>
<keyword evidence="4" id="KW-0663">Pyridoxal phosphate</keyword>
<dbReference type="InterPro" id="IPR015421">
    <property type="entry name" value="PyrdxlP-dep_Trfase_major"/>
</dbReference>
<protein>
    <recommendedName>
        <fullName evidence="9">cystathionine gamma-synthase</fullName>
        <ecNumber evidence="9">2.5.1.48</ecNumber>
    </recommendedName>
    <alternativeName>
        <fullName evidence="10">O-succinylhomoserine (thiol)-lyase</fullName>
    </alternativeName>
</protein>
<dbReference type="OMA" id="KVAKRCR"/>
<organism evidence="12 13">
    <name type="scientific">Rhizophagus irregularis (strain DAOM 197198w)</name>
    <name type="common">Glomus intraradices</name>
    <dbReference type="NCBI Taxonomy" id="1432141"/>
    <lineage>
        <taxon>Eukaryota</taxon>
        <taxon>Fungi</taxon>
        <taxon>Fungi incertae sedis</taxon>
        <taxon>Mucoromycota</taxon>
        <taxon>Glomeromycotina</taxon>
        <taxon>Glomeromycetes</taxon>
        <taxon>Glomerales</taxon>
        <taxon>Glomeraceae</taxon>
        <taxon>Rhizophagus</taxon>
    </lineage>
</organism>
<evidence type="ECO:0000256" key="9">
    <source>
        <dbReference type="ARBA" id="ARBA00066530"/>
    </source>
</evidence>
<dbReference type="GO" id="GO:0019346">
    <property type="term" value="P:transsulfuration"/>
    <property type="evidence" value="ECO:0007669"/>
    <property type="project" value="InterPro"/>
</dbReference>
<dbReference type="SUPFAM" id="SSF53383">
    <property type="entry name" value="PLP-dependent transferases"/>
    <property type="match status" value="1"/>
</dbReference>
<comment type="catalytic activity">
    <reaction evidence="7">
        <text>O-succinyl-L-homoserine + L-cysteine = L,L-cystathionine + succinate + H(+)</text>
        <dbReference type="Rhea" id="RHEA:20397"/>
        <dbReference type="ChEBI" id="CHEBI:15378"/>
        <dbReference type="ChEBI" id="CHEBI:30031"/>
        <dbReference type="ChEBI" id="CHEBI:35235"/>
        <dbReference type="ChEBI" id="CHEBI:57661"/>
        <dbReference type="ChEBI" id="CHEBI:58161"/>
        <dbReference type="EC" id="2.5.1.48"/>
    </reaction>
</comment>
<dbReference type="GO" id="GO:0030170">
    <property type="term" value="F:pyridoxal phosphate binding"/>
    <property type="evidence" value="ECO:0007669"/>
    <property type="project" value="InterPro"/>
</dbReference>
<gene>
    <name evidence="12" type="ORF">RirG_142750</name>
</gene>
<evidence type="ECO:0000256" key="4">
    <source>
        <dbReference type="ARBA" id="ARBA00022898"/>
    </source>
</evidence>
<dbReference type="FunFam" id="3.40.640.10:FF:000111">
    <property type="entry name" value="Cystathionine gamma-synthase"/>
    <property type="match status" value="1"/>
</dbReference>
<keyword evidence="5" id="KW-0486">Methionine biosynthesis</keyword>
<dbReference type="InterPro" id="IPR000277">
    <property type="entry name" value="Cys/Met-Metab_PyrdxlP-dep_enz"/>
</dbReference>
<keyword evidence="3" id="KW-0808">Transferase</keyword>
<evidence type="ECO:0000256" key="11">
    <source>
        <dbReference type="SAM" id="MobiDB-lite"/>
    </source>
</evidence>
<comment type="caution">
    <text evidence="12">The sequence shown here is derived from an EMBL/GenBank/DDBJ whole genome shotgun (WGS) entry which is preliminary data.</text>
</comment>
<dbReference type="InterPro" id="IPR015424">
    <property type="entry name" value="PyrdxlP-dep_Trfase"/>
</dbReference>
<comment type="pathway">
    <text evidence="6">Amino-acid biosynthesis.</text>
</comment>
<accession>A0A015JBY9</accession>
<dbReference type="OrthoDB" id="10047078at2759"/>
<dbReference type="SMR" id="A0A015JBY9"/>
<dbReference type="HOGENOM" id="CLU_011302_1_0_1"/>
<evidence type="ECO:0000256" key="6">
    <source>
        <dbReference type="ARBA" id="ARBA00029440"/>
    </source>
</evidence>
<reference evidence="12 13" key="1">
    <citation type="submission" date="2014-02" db="EMBL/GenBank/DDBJ databases">
        <title>Single nucleus genome sequencing reveals high similarity among nuclei of an endomycorrhizal fungus.</title>
        <authorList>
            <person name="Lin K."/>
            <person name="Geurts R."/>
            <person name="Zhang Z."/>
            <person name="Limpens E."/>
            <person name="Saunders D.G."/>
            <person name="Mu D."/>
            <person name="Pang E."/>
            <person name="Cao H."/>
            <person name="Cha H."/>
            <person name="Lin T."/>
            <person name="Zhou Q."/>
            <person name="Shang Y."/>
            <person name="Li Y."/>
            <person name="Ivanov S."/>
            <person name="Sharma T."/>
            <person name="Velzen R.V."/>
            <person name="Ruijter N.D."/>
            <person name="Aanen D.K."/>
            <person name="Win J."/>
            <person name="Kamoun S."/>
            <person name="Bisseling T."/>
            <person name="Huang S."/>
        </authorList>
    </citation>
    <scope>NUCLEOTIDE SEQUENCE [LARGE SCALE GENOMIC DNA]</scope>
    <source>
        <strain evidence="13">DAOM197198w</strain>
    </source>
</reference>
<dbReference type="InterPro" id="IPR015422">
    <property type="entry name" value="PyrdxlP-dep_Trfase_small"/>
</dbReference>
<dbReference type="STRING" id="1432141.A0A015JBY9"/>
<dbReference type="InterPro" id="IPR051750">
    <property type="entry name" value="Trans-sulfuration_enzymes"/>
</dbReference>
<evidence type="ECO:0000256" key="8">
    <source>
        <dbReference type="ARBA" id="ARBA00058439"/>
    </source>
</evidence>
<dbReference type="PANTHER" id="PTHR42699:SF1">
    <property type="entry name" value="CYSTATHIONINE GAMMA-SYNTHASE-RELATED"/>
    <property type="match status" value="1"/>
</dbReference>
<dbReference type="PANTHER" id="PTHR42699">
    <property type="match status" value="1"/>
</dbReference>
<dbReference type="GO" id="GO:0009086">
    <property type="term" value="P:methionine biosynthetic process"/>
    <property type="evidence" value="ECO:0007669"/>
    <property type="project" value="UniProtKB-KW"/>
</dbReference>
<proteinExistence type="predicted"/>
<evidence type="ECO:0000313" key="13">
    <source>
        <dbReference type="Proteomes" id="UP000022910"/>
    </source>
</evidence>
<evidence type="ECO:0000256" key="10">
    <source>
        <dbReference type="ARBA" id="ARBA00083849"/>
    </source>
</evidence>
<dbReference type="Gene3D" id="3.40.640.10">
    <property type="entry name" value="Type I PLP-dependent aspartate aminotransferase-like (Major domain)"/>
    <property type="match status" value="1"/>
</dbReference>
<dbReference type="FunFam" id="3.90.1150.10:FF:000063">
    <property type="entry name" value="Probable cystathionine gamma-synthase"/>
    <property type="match status" value="1"/>
</dbReference>
<evidence type="ECO:0000256" key="7">
    <source>
        <dbReference type="ARBA" id="ARBA00051441"/>
    </source>
</evidence>
<comment type="function">
    <text evidence="8">Catalyzes the formation of L-cystathionine from O-succinyl-L-homoserine (OSHS) and L-cysteine, via a gamma-replacement reaction. In the absence of thiol, catalyzes gamma-elimination to form 2-oxobutanoate, succinate and ammonia.</text>
</comment>
<dbReference type="EMBL" id="JEMT01023215">
    <property type="protein sequence ID" value="EXX64435.1"/>
    <property type="molecule type" value="Genomic_DNA"/>
</dbReference>
<evidence type="ECO:0000256" key="1">
    <source>
        <dbReference type="ARBA" id="ARBA00001933"/>
    </source>
</evidence>
<dbReference type="Proteomes" id="UP000022910">
    <property type="component" value="Unassembled WGS sequence"/>
</dbReference>
<name>A0A015JBY9_RHIIW</name>
<comment type="cofactor">
    <cofactor evidence="1">
        <name>pyridoxal 5'-phosphate</name>
        <dbReference type="ChEBI" id="CHEBI:597326"/>
    </cofactor>
</comment>
<feature type="region of interest" description="Disordered" evidence="11">
    <location>
        <begin position="217"/>
        <end position="239"/>
    </location>
</feature>
<keyword evidence="13" id="KW-1185">Reference proteome</keyword>
<evidence type="ECO:0000256" key="3">
    <source>
        <dbReference type="ARBA" id="ARBA00022679"/>
    </source>
</evidence>
<dbReference type="EC" id="2.5.1.48" evidence="9"/>
<dbReference type="Gene3D" id="3.90.1150.10">
    <property type="entry name" value="Aspartate Aminotransferase, domain 1"/>
    <property type="match status" value="1"/>
</dbReference>
<dbReference type="Pfam" id="PF01053">
    <property type="entry name" value="Cys_Met_Meta_PP"/>
    <property type="match status" value="1"/>
</dbReference>
<sequence length="650" mass="73061">MTSTSYSIPTELGSPIPANTSHAISVTLPTWQDNVDYEEAAERVVSRMTCGYPRFFIHPQIKQLITTCDQKFAKPTETCLLFPSRKSARRCRDFILQYYKQTSPTSPSTSPTPCVRLAEITVIPPDQAKSSFQGSVTLHVVLFPKDAFPIAKSYWQHAGEGISSRCAEYSLNIMQAKHDEKSSITENCNEKSSISLRRPIFHKRYSSNIRTSNITNNDSTFSNITEPKSPTSPTDSTFAEKSATVEENFYVEERYGRNLPITFADKAKIALRRRIAGVLGVEEQNNASEIDDLDGVINRKIESTNVTERGIKGVTEDDVFLFSTGMSSIFHAHRYIMSAFPPNKSICFGFPYVDTLKILEKFGPGCHLYGNGTSEDIDQIENLLESGEKISALFCEFPSNPLCKSPDLKRLSSLADKYDFLLVVDETIGNFVNVSVLEWADILVSSLTKIFSGASNVMGGGLVLNPQKKHYEKLKQVIEQDYEDLIWSEDAIFLERNSRTFRDRILKINESTEELCDFLSKSPKIKEVYYPKYITPEIYSQYKKINGGYGGLFSLTFYSSKASQQFFDSLPIAKGPSLGTNFTLACPYTILAHYFELDWASKFGVEANLVRVSVGLEDREMLLKGFQKGLDSITDEEEIVKNADVICIDK</sequence>
<feature type="compositionally biased region" description="Polar residues" evidence="11">
    <location>
        <begin position="221"/>
        <end position="239"/>
    </location>
</feature>